<proteinExistence type="predicted"/>
<dbReference type="AlphaFoldDB" id="A0A8J3EEQ4"/>
<dbReference type="RefSeq" id="WP_188788006.1">
    <property type="nucleotide sequence ID" value="NZ_BMJV01000001.1"/>
</dbReference>
<organism evidence="1 2">
    <name type="scientific">Salipiger pallidus</name>
    <dbReference type="NCBI Taxonomy" id="1775170"/>
    <lineage>
        <taxon>Bacteria</taxon>
        <taxon>Pseudomonadati</taxon>
        <taxon>Pseudomonadota</taxon>
        <taxon>Alphaproteobacteria</taxon>
        <taxon>Rhodobacterales</taxon>
        <taxon>Roseobacteraceae</taxon>
        <taxon>Salipiger</taxon>
    </lineage>
</organism>
<accession>A0A8J3EEQ4</accession>
<dbReference type="Proteomes" id="UP000617145">
    <property type="component" value="Unassembled WGS sequence"/>
</dbReference>
<evidence type="ECO:0000313" key="2">
    <source>
        <dbReference type="Proteomes" id="UP000617145"/>
    </source>
</evidence>
<dbReference type="EMBL" id="BMJV01000001">
    <property type="protein sequence ID" value="GGG59840.1"/>
    <property type="molecule type" value="Genomic_DNA"/>
</dbReference>
<reference evidence="1" key="2">
    <citation type="submission" date="2020-09" db="EMBL/GenBank/DDBJ databases">
        <authorList>
            <person name="Sun Q."/>
            <person name="Zhou Y."/>
        </authorList>
    </citation>
    <scope>NUCLEOTIDE SEQUENCE</scope>
    <source>
        <strain evidence="1">CGMCC 1.15762</strain>
    </source>
</reference>
<name>A0A8J3EEQ4_9RHOB</name>
<keyword evidence="2" id="KW-1185">Reference proteome</keyword>
<comment type="caution">
    <text evidence="1">The sequence shown here is derived from an EMBL/GenBank/DDBJ whole genome shotgun (WGS) entry which is preliminary data.</text>
</comment>
<evidence type="ECO:0000313" key="1">
    <source>
        <dbReference type="EMBL" id="GGG59840.1"/>
    </source>
</evidence>
<reference evidence="1" key="1">
    <citation type="journal article" date="2014" name="Int. J. Syst. Evol. Microbiol.">
        <title>Complete genome sequence of Corynebacterium casei LMG S-19264T (=DSM 44701T), isolated from a smear-ripened cheese.</title>
        <authorList>
            <consortium name="US DOE Joint Genome Institute (JGI-PGF)"/>
            <person name="Walter F."/>
            <person name="Albersmeier A."/>
            <person name="Kalinowski J."/>
            <person name="Ruckert C."/>
        </authorList>
    </citation>
    <scope>NUCLEOTIDE SEQUENCE</scope>
    <source>
        <strain evidence="1">CGMCC 1.15762</strain>
    </source>
</reference>
<protein>
    <submittedName>
        <fullName evidence="1">Uncharacterized protein</fullName>
    </submittedName>
</protein>
<gene>
    <name evidence="1" type="ORF">GCM10011415_02260</name>
</gene>
<sequence length="197" mass="22692">MTAEQTSTTETKRDRVRRLLIAPLTDWGFRKPGDVREERHKKFLTDLADGLAYLSDEQLVTLRNFLKYRGEGKDKRGWPRMATIVPLAEIVAPRSLEEIPVIASWFGSARGPKAYAEGTLVAEFLYLEKFKRPPHKDGEWRMVRSKAQSLDSDRRVRSDRERRGVASADDLQFLTWINDLEARAMALLPEDFREGTV</sequence>